<feature type="binding site" evidence="6">
    <location>
        <position position="463"/>
    </location>
    <ligand>
        <name>Na(+)</name>
        <dbReference type="ChEBI" id="CHEBI:29101"/>
        <label>1</label>
    </ligand>
</feature>
<feature type="binding site" evidence="6">
    <location>
        <position position="459"/>
    </location>
    <ligand>
        <name>Na(+)</name>
        <dbReference type="ChEBI" id="CHEBI:29101"/>
        <label>1</label>
    </ligand>
</feature>
<feature type="transmembrane region" description="Helical" evidence="9">
    <location>
        <begin position="564"/>
        <end position="586"/>
    </location>
</feature>
<evidence type="ECO:0000313" key="10">
    <source>
        <dbReference type="EMBL" id="MBN3317564.1"/>
    </source>
</evidence>
<feature type="transmembrane region" description="Helical" evidence="9">
    <location>
        <begin position="174"/>
        <end position="192"/>
    </location>
</feature>
<keyword evidence="7" id="KW-0769">Symport</keyword>
<dbReference type="AlphaFoldDB" id="A0A8J7NPU2"/>
<protein>
    <recommendedName>
        <fullName evidence="7">Transporter</fullName>
    </recommendedName>
</protein>
<feature type="transmembrane region" description="Helical" evidence="9">
    <location>
        <begin position="116"/>
        <end position="138"/>
    </location>
</feature>
<feature type="transmembrane region" description="Helical" evidence="9">
    <location>
        <begin position="359"/>
        <end position="376"/>
    </location>
</feature>
<feature type="transmembrane region" description="Helical" evidence="9">
    <location>
        <begin position="279"/>
        <end position="303"/>
    </location>
</feature>
<dbReference type="GO" id="GO:0005886">
    <property type="term" value="C:plasma membrane"/>
    <property type="evidence" value="ECO:0007669"/>
    <property type="project" value="TreeGrafter"/>
</dbReference>
<dbReference type="CDD" id="cd11496">
    <property type="entry name" value="SLC6sbd-TauT-like"/>
    <property type="match status" value="1"/>
</dbReference>
<comment type="subcellular location">
    <subcellularLocation>
        <location evidence="1">Membrane</location>
        <topology evidence="1">Multi-pass membrane protein</topology>
    </subcellularLocation>
</comment>
<proteinExistence type="inferred from homology"/>
<feature type="transmembrane region" description="Helical" evidence="9">
    <location>
        <begin position="150"/>
        <end position="168"/>
    </location>
</feature>
<dbReference type="PROSITE" id="PS00610">
    <property type="entry name" value="NA_NEUROTRAN_SYMP_1"/>
    <property type="match status" value="1"/>
</dbReference>
<evidence type="ECO:0000256" key="7">
    <source>
        <dbReference type="RuleBase" id="RU003732"/>
    </source>
</evidence>
<reference evidence="10" key="1">
    <citation type="journal article" date="2021" name="Cell">
        <title>Tracing the genetic footprints of vertebrate landing in non-teleost ray-finned fishes.</title>
        <authorList>
            <person name="Bi X."/>
            <person name="Wang K."/>
            <person name="Yang L."/>
            <person name="Pan H."/>
            <person name="Jiang H."/>
            <person name="Wei Q."/>
            <person name="Fang M."/>
            <person name="Yu H."/>
            <person name="Zhu C."/>
            <person name="Cai Y."/>
            <person name="He Y."/>
            <person name="Gan X."/>
            <person name="Zeng H."/>
            <person name="Yu D."/>
            <person name="Zhu Y."/>
            <person name="Jiang H."/>
            <person name="Qiu Q."/>
            <person name="Yang H."/>
            <person name="Zhang Y.E."/>
            <person name="Wang W."/>
            <person name="Zhu M."/>
            <person name="He S."/>
            <person name="Zhang G."/>
        </authorList>
    </citation>
    <scope>NUCLEOTIDE SEQUENCE</scope>
    <source>
        <strain evidence="10">Allg_001</strain>
    </source>
</reference>
<keyword evidence="6" id="KW-0479">Metal-binding</keyword>
<dbReference type="EMBL" id="JAAWVO010035973">
    <property type="protein sequence ID" value="MBN3317564.1"/>
    <property type="molecule type" value="Genomic_DNA"/>
</dbReference>
<feature type="transmembrane region" description="Helical" evidence="9">
    <location>
        <begin position="388"/>
        <end position="412"/>
    </location>
</feature>
<evidence type="ECO:0000256" key="3">
    <source>
        <dbReference type="ARBA" id="ARBA00022692"/>
    </source>
</evidence>
<evidence type="ECO:0000256" key="1">
    <source>
        <dbReference type="ARBA" id="ARBA00004141"/>
    </source>
</evidence>
<feature type="binding site" evidence="6">
    <location>
        <position position="362"/>
    </location>
    <ligand>
        <name>Na(+)</name>
        <dbReference type="ChEBI" id="CHEBI:29101"/>
        <label>1</label>
    </ligand>
</feature>
<feature type="non-terminal residue" evidence="10">
    <location>
        <position position="689"/>
    </location>
</feature>
<evidence type="ECO:0000256" key="6">
    <source>
        <dbReference type="PIRSR" id="PIRSR600175-1"/>
    </source>
</evidence>
<feature type="binding site" evidence="6">
    <location>
        <position position="52"/>
    </location>
    <ligand>
        <name>Na(+)</name>
        <dbReference type="ChEBI" id="CHEBI:29101"/>
        <label>1</label>
    </ligand>
</feature>
<keyword evidence="5 9" id="KW-0472">Membrane</keyword>
<dbReference type="PANTHER" id="PTHR11616">
    <property type="entry name" value="SODIUM/CHLORIDE DEPENDENT TRANSPORTER"/>
    <property type="match status" value="1"/>
</dbReference>
<dbReference type="GO" id="GO:0042995">
    <property type="term" value="C:cell projection"/>
    <property type="evidence" value="ECO:0007669"/>
    <property type="project" value="TreeGrafter"/>
</dbReference>
<dbReference type="GO" id="GO:0046872">
    <property type="term" value="F:metal ion binding"/>
    <property type="evidence" value="ECO:0007669"/>
    <property type="project" value="UniProtKB-KW"/>
</dbReference>
<organism evidence="10 11">
    <name type="scientific">Atractosteus spatula</name>
    <name type="common">Alligator gar</name>
    <name type="synonym">Lepisosteus spatula</name>
    <dbReference type="NCBI Taxonomy" id="7917"/>
    <lineage>
        <taxon>Eukaryota</taxon>
        <taxon>Metazoa</taxon>
        <taxon>Chordata</taxon>
        <taxon>Craniata</taxon>
        <taxon>Vertebrata</taxon>
        <taxon>Euteleostomi</taxon>
        <taxon>Actinopterygii</taxon>
        <taxon>Neopterygii</taxon>
        <taxon>Holostei</taxon>
        <taxon>Semionotiformes</taxon>
        <taxon>Lepisosteidae</taxon>
        <taxon>Atractosteus</taxon>
    </lineage>
</organism>
<feature type="transmembrane region" description="Helical" evidence="9">
    <location>
        <begin position="521"/>
        <end position="544"/>
    </location>
</feature>
<dbReference type="Proteomes" id="UP000736164">
    <property type="component" value="Unassembled WGS sequence"/>
</dbReference>
<keyword evidence="4 9" id="KW-1133">Transmembrane helix</keyword>
<dbReference type="PROSITE" id="PS00754">
    <property type="entry name" value="NA_NEUROTRAN_SYMP_2"/>
    <property type="match status" value="1"/>
</dbReference>
<keyword evidence="3 7" id="KW-0812">Transmembrane</keyword>
<feature type="binding site" evidence="6">
    <location>
        <position position="45"/>
    </location>
    <ligand>
        <name>Na(+)</name>
        <dbReference type="ChEBI" id="CHEBI:29101"/>
        <label>1</label>
    </ligand>
</feature>
<feature type="region of interest" description="Disordered" evidence="8">
    <location>
        <begin position="668"/>
        <end position="689"/>
    </location>
</feature>
<dbReference type="PANTHER" id="PTHR11616:SF111">
    <property type="entry name" value="SODIUM- AND CHLORIDE-DEPENDENT GABA TRANSPORTER 2"/>
    <property type="match status" value="1"/>
</dbReference>
<dbReference type="PRINTS" id="PR00176">
    <property type="entry name" value="NANEUSMPORT"/>
</dbReference>
<evidence type="ECO:0000313" key="11">
    <source>
        <dbReference type="Proteomes" id="UP000736164"/>
    </source>
</evidence>
<keyword evidence="6" id="KW-0915">Sodium</keyword>
<keyword evidence="11" id="KW-1185">Reference proteome</keyword>
<feature type="binding site" evidence="6">
    <location>
        <position position="394"/>
    </location>
    <ligand>
        <name>Na(+)</name>
        <dbReference type="ChEBI" id="CHEBI:29101"/>
        <label>1</label>
    </ligand>
</feature>
<sequence>MENRFRVDASNGHSRPLEIVAQKEEKIKDRGQWNNKVEFVLSVAGEIIGLGNVWRFPYLCYRNGGGAFFIPYLIFLFTCGIPVFFLETALGQYTSEGGITCWRKISPLFEVHCLGFMLLPFFLCYLPVGFCVCCTYLFKCFNVCSYFKAFQCLTFTSVQFFTLCIGYATQVIVALLNFYYIIVLAWGIFYLCNSFTWDLPWSSCNNTWNTGRDTKLTALRENRPFLTHGCVLFPETCVEFQRRNESFNSTVAANATSPVIEYWENRVLRISSGIDHIGVLHWDLSLCLLAAWIICYFCIWKGVKSTGKVSSSNDSSKLPSVLLSGKGLPSARPGCEMHSQSHVLLCLIFQVWMDAGTQIFFSYAICLGCLTALGSYNKYSNNCYKDCLALCFLNSGTSFVAGFAIFSILGFMSYEQQVPISEVAESGPGLAFIAYPRAVSMMPFSPVWACFFFIMIVLLGLDSQFVCVESLVTAMVDMYPSVFRRRHRRELFILAVAVVSFIMGLIMLTEGGMYVFQLFDYYAASGMCLLFVAIFETVCIAWVYGADRFYDNIEDMIGYRPSSLIKYCWLFFTPAVCFGTFAFSLIKYTPLKYNNVYVYPWWGYGLGWLLALSSMVCIPLWIIFKIITTKGTFRQRIQQLIRPSDDLPKTKKEQEKLLAIFAPETGLQQPLGEPTREGYFPVPEKESVC</sequence>
<gene>
    <name evidence="10" type="primary">Slc6a13_7</name>
    <name evidence="10" type="ORF">GTO95_0008910</name>
</gene>
<feature type="transmembrane region" description="Helical" evidence="9">
    <location>
        <begin position="65"/>
        <end position="85"/>
    </location>
</feature>
<comment type="similarity">
    <text evidence="7">Belongs to the sodium:neurotransmitter symporter (SNF) (TC 2.A.22) family.</text>
</comment>
<evidence type="ECO:0000256" key="4">
    <source>
        <dbReference type="ARBA" id="ARBA00022989"/>
    </source>
</evidence>
<feature type="transmembrane region" description="Helical" evidence="9">
    <location>
        <begin position="606"/>
        <end position="627"/>
    </location>
</feature>
<comment type="caution">
    <text evidence="10">The sequence shown here is derived from an EMBL/GenBank/DDBJ whole genome shotgun (WGS) entry which is preliminary data.</text>
</comment>
<accession>A0A8J7NPU2</accession>
<feature type="binding site" evidence="6">
    <location>
        <position position="462"/>
    </location>
    <ligand>
        <name>Na(+)</name>
        <dbReference type="ChEBI" id="CHEBI:29101"/>
        <label>1</label>
    </ligand>
</feature>
<dbReference type="GO" id="GO:0005332">
    <property type="term" value="F:gamma-aminobutyric acid:sodium:chloride symporter activity"/>
    <property type="evidence" value="ECO:0007669"/>
    <property type="project" value="TreeGrafter"/>
</dbReference>
<evidence type="ECO:0000256" key="9">
    <source>
        <dbReference type="SAM" id="Phobius"/>
    </source>
</evidence>
<evidence type="ECO:0000256" key="8">
    <source>
        <dbReference type="SAM" id="MobiDB-lite"/>
    </source>
</evidence>
<dbReference type="InterPro" id="IPR000175">
    <property type="entry name" value="Na/ntran_symport"/>
</dbReference>
<evidence type="ECO:0000256" key="2">
    <source>
        <dbReference type="ARBA" id="ARBA00022448"/>
    </source>
</evidence>
<name>A0A8J7NPU2_ATRSP</name>
<dbReference type="SUPFAM" id="SSF161070">
    <property type="entry name" value="SNF-like"/>
    <property type="match status" value="2"/>
</dbReference>
<dbReference type="PROSITE" id="PS50267">
    <property type="entry name" value="NA_NEUROTRAN_SYMP_3"/>
    <property type="match status" value="1"/>
</dbReference>
<feature type="non-terminal residue" evidence="10">
    <location>
        <position position="1"/>
    </location>
</feature>
<dbReference type="InterPro" id="IPR037272">
    <property type="entry name" value="SNS_sf"/>
</dbReference>
<feature type="transmembrane region" description="Helical" evidence="9">
    <location>
        <begin position="446"/>
        <end position="479"/>
    </location>
</feature>
<evidence type="ECO:0000256" key="5">
    <source>
        <dbReference type="ARBA" id="ARBA00023136"/>
    </source>
</evidence>
<dbReference type="Pfam" id="PF00209">
    <property type="entry name" value="SNF"/>
    <property type="match status" value="2"/>
</dbReference>
<feature type="transmembrane region" description="Helical" evidence="9">
    <location>
        <begin position="491"/>
        <end position="509"/>
    </location>
</feature>
<keyword evidence="2 7" id="KW-0813">Transport</keyword>